<accession>A0A1I1WLX9</accession>
<evidence type="ECO:0000313" key="2">
    <source>
        <dbReference type="EMBL" id="SFD95398.1"/>
    </source>
</evidence>
<organism evidence="2 3">
    <name type="scientific">Actinopolyspora alba</name>
    <dbReference type="NCBI Taxonomy" id="673379"/>
    <lineage>
        <taxon>Bacteria</taxon>
        <taxon>Bacillati</taxon>
        <taxon>Actinomycetota</taxon>
        <taxon>Actinomycetes</taxon>
        <taxon>Actinopolysporales</taxon>
        <taxon>Actinopolysporaceae</taxon>
        <taxon>Actinopolyspora</taxon>
        <taxon>Actinopolyspora alba group</taxon>
    </lineage>
</organism>
<dbReference type="Proteomes" id="UP000198716">
    <property type="component" value="Unassembled WGS sequence"/>
</dbReference>
<feature type="compositionally biased region" description="Polar residues" evidence="1">
    <location>
        <begin position="39"/>
        <end position="48"/>
    </location>
</feature>
<protein>
    <submittedName>
        <fullName evidence="2">Uncharacterized protein</fullName>
    </submittedName>
</protein>
<dbReference type="AlphaFoldDB" id="A0A1I1WLX9"/>
<dbReference type="Pfam" id="PF19952">
    <property type="entry name" value="DUF6414"/>
    <property type="match status" value="1"/>
</dbReference>
<proteinExistence type="predicted"/>
<name>A0A1I1WLX9_9ACTN</name>
<reference evidence="3" key="1">
    <citation type="submission" date="2016-10" db="EMBL/GenBank/DDBJ databases">
        <authorList>
            <person name="Varghese N."/>
            <person name="Submissions S."/>
        </authorList>
    </citation>
    <scope>NUCLEOTIDE SEQUENCE [LARGE SCALE GENOMIC DNA]</scope>
    <source>
        <strain evidence="3">DSM 45004</strain>
    </source>
</reference>
<sequence>MAKSSNPQSMANNLTYPTYLDVPMMLDFLGTLEDGVSHSSESIEKTNQSRSGSSEGSLSGSTSSLVDILGLSLSLSGKLKKDKSKDESVENSFVRTHTSASLFNKLRRTLSSEGAITQVEANSDLNSVSPGEVVEFSGKVSPNPLASLIDFFDNVKPFIDLHLSGGFDEIEGTESQYDDSDKNNIQLVSSFIELLRGDIEKSNVVDLLMANNQGVKAIFATDEEYFTSNKESMFLGGTFTLLGKVTQVENNTNQSMNTVRRGAMGVIAHHFLEDLFGKLAENLEIHGMRQQVPSVQVYSPWIQVVPLAIYV</sequence>
<dbReference type="InterPro" id="IPR045633">
    <property type="entry name" value="DUF6414"/>
</dbReference>
<feature type="region of interest" description="Disordered" evidence="1">
    <location>
        <begin position="39"/>
        <end position="61"/>
    </location>
</feature>
<evidence type="ECO:0000313" key="3">
    <source>
        <dbReference type="Proteomes" id="UP000198716"/>
    </source>
</evidence>
<keyword evidence="3" id="KW-1185">Reference proteome</keyword>
<evidence type="ECO:0000256" key="1">
    <source>
        <dbReference type="SAM" id="MobiDB-lite"/>
    </source>
</evidence>
<gene>
    <name evidence="2" type="ORF">SAMN04487819_105341</name>
</gene>
<dbReference type="EMBL" id="FOMZ01000005">
    <property type="protein sequence ID" value="SFD95398.1"/>
    <property type="molecule type" value="Genomic_DNA"/>
</dbReference>
<feature type="compositionally biased region" description="Low complexity" evidence="1">
    <location>
        <begin position="49"/>
        <end position="61"/>
    </location>
</feature>